<dbReference type="PROSITE" id="PS50125">
    <property type="entry name" value="GUANYLATE_CYCLASE_2"/>
    <property type="match status" value="1"/>
</dbReference>
<keyword evidence="3" id="KW-1185">Reference proteome</keyword>
<dbReference type="GO" id="GO:0035556">
    <property type="term" value="P:intracellular signal transduction"/>
    <property type="evidence" value="ECO:0007669"/>
    <property type="project" value="InterPro"/>
</dbReference>
<dbReference type="InterPro" id="IPR011990">
    <property type="entry name" value="TPR-like_helical_dom_sf"/>
</dbReference>
<dbReference type="InterPro" id="IPR001054">
    <property type="entry name" value="A/G_cyclase"/>
</dbReference>
<dbReference type="Gene3D" id="3.30.70.1230">
    <property type="entry name" value="Nucleotide cyclase"/>
    <property type="match status" value="1"/>
</dbReference>
<dbReference type="AlphaFoldDB" id="A0A2P7B850"/>
<dbReference type="SMART" id="SM00044">
    <property type="entry name" value="CYCc"/>
    <property type="match status" value="1"/>
</dbReference>
<evidence type="ECO:0000313" key="3">
    <source>
        <dbReference type="Proteomes" id="UP000241444"/>
    </source>
</evidence>
<dbReference type="GO" id="GO:0004016">
    <property type="term" value="F:adenylate cyclase activity"/>
    <property type="evidence" value="ECO:0007669"/>
    <property type="project" value="UniProtKB-ARBA"/>
</dbReference>
<dbReference type="EMBL" id="PGGO01000028">
    <property type="protein sequence ID" value="PSH62635.1"/>
    <property type="molecule type" value="Genomic_DNA"/>
</dbReference>
<protein>
    <submittedName>
        <fullName evidence="2">Adenylate/guanylate cyclase domain-containing protein</fullName>
    </submittedName>
</protein>
<evidence type="ECO:0000259" key="1">
    <source>
        <dbReference type="PROSITE" id="PS50125"/>
    </source>
</evidence>
<dbReference type="InterPro" id="IPR050697">
    <property type="entry name" value="Adenylyl/Guanylyl_Cyclase_3/4"/>
</dbReference>
<dbReference type="PANTHER" id="PTHR43081:SF19">
    <property type="entry name" value="PH-SENSITIVE ADENYLATE CYCLASE RV1264"/>
    <property type="match status" value="1"/>
</dbReference>
<dbReference type="Gene3D" id="1.25.40.10">
    <property type="entry name" value="Tetratricopeptide repeat domain"/>
    <property type="match status" value="1"/>
</dbReference>
<dbReference type="InterPro" id="IPR029787">
    <property type="entry name" value="Nucleotide_cyclase"/>
</dbReference>
<gene>
    <name evidence="2" type="ORF">CU102_25055</name>
</gene>
<dbReference type="Proteomes" id="UP000241444">
    <property type="component" value="Unassembled WGS sequence"/>
</dbReference>
<dbReference type="OrthoDB" id="9807521at2"/>
<reference evidence="3" key="1">
    <citation type="submission" date="2017-11" db="EMBL/GenBank/DDBJ databases">
        <authorList>
            <person name="Kuznetsova I."/>
            <person name="Sazanova A."/>
            <person name="Chirak E."/>
            <person name="Safronova V."/>
            <person name="Willems A."/>
        </authorList>
    </citation>
    <scope>NUCLEOTIDE SEQUENCE [LARGE SCALE GENOMIC DNA]</scope>
    <source>
        <strain evidence="3">STM 196</strain>
    </source>
</reference>
<name>A0A2P7B850_9HYPH</name>
<evidence type="ECO:0000313" key="2">
    <source>
        <dbReference type="EMBL" id="PSH62635.1"/>
    </source>
</evidence>
<dbReference type="GO" id="GO:0006171">
    <property type="term" value="P:cAMP biosynthetic process"/>
    <property type="evidence" value="ECO:0007669"/>
    <property type="project" value="TreeGrafter"/>
</dbReference>
<proteinExistence type="predicted"/>
<dbReference type="PANTHER" id="PTHR43081">
    <property type="entry name" value="ADENYLATE CYCLASE, TERMINAL-DIFFERENTIATION SPECIFIC-RELATED"/>
    <property type="match status" value="1"/>
</dbReference>
<organism evidence="2 3">
    <name type="scientific">Phyllobacterium brassicacearum</name>
    <dbReference type="NCBI Taxonomy" id="314235"/>
    <lineage>
        <taxon>Bacteria</taxon>
        <taxon>Pseudomonadati</taxon>
        <taxon>Pseudomonadota</taxon>
        <taxon>Alphaproteobacteria</taxon>
        <taxon>Hyphomicrobiales</taxon>
        <taxon>Phyllobacteriaceae</taxon>
        <taxon>Phyllobacterium</taxon>
    </lineage>
</organism>
<feature type="domain" description="Guanylate cyclase" evidence="1">
    <location>
        <begin position="20"/>
        <end position="135"/>
    </location>
</feature>
<dbReference type="CDD" id="cd07302">
    <property type="entry name" value="CHD"/>
    <property type="match status" value="1"/>
</dbReference>
<dbReference type="SUPFAM" id="SSF48452">
    <property type="entry name" value="TPR-like"/>
    <property type="match status" value="1"/>
</dbReference>
<dbReference type="RefSeq" id="WP_106713797.1">
    <property type="nucleotide sequence ID" value="NZ_PGGO01000028.1"/>
</dbReference>
<dbReference type="Pfam" id="PF00211">
    <property type="entry name" value="Guanylate_cyc"/>
    <property type="match status" value="1"/>
</dbReference>
<comment type="caution">
    <text evidence="2">The sequence shown here is derived from an EMBL/GenBank/DDBJ whole genome shotgun (WGS) entry which is preliminary data.</text>
</comment>
<dbReference type="SUPFAM" id="SSF55073">
    <property type="entry name" value="Nucleotide cyclase"/>
    <property type="match status" value="1"/>
</dbReference>
<accession>A0A2P7B850</accession>
<sequence length="589" mass="65246">MLDDSDPTTSSARPERKLAAILAADVAGYSGLMERDEEGTHERLRVLLRNVVRPAVETHRGRIVKTAGDGLIAEFSSAIEAVRCAVELQQAMTERNAAHPEDRRLMFRMGINLGDIMSEDDDIFGDGVNIAARLEALADAGGILISHTVYEHVDRKLPVRFDDQGERVLKHIARPIRVYRVCWEAVPAGPALQPESTQPRLQDKVSIAVLPFTNMSSDPEQGFFGDGLAEDLITDLSKVPGLLVIARNSSFAYAGRSVDIRAIARELGVRYVIEGSVRRASARVRINAQLIDATNGSHLWADRFDRDLADIFTLQDEVVAKIVSALANVLPSARPIARQRTTNLDAYDLFVRGRVLAMQSPEGNRAARPLLEKAIELDPDFAEAYAWLAMTHHFGWLYWGEAVDPHRAQARVTAERAVLLDPQNADAHWILGYVRAYDGDLAGGVAGFQVALRINPNHADVWALLTDLMVFEGRAVEGIDCALKAFRLNPYPPGWYYWVLGWAQYAADRYEDAIETLRQDAARGTGSRRLLAASLAQLGCIEEAREEARLYLAAIPNFSVDYWASGQPFRKDADLQHFIDGYVKAGLPK</sequence>
<dbReference type="Gene3D" id="3.40.50.10070">
    <property type="entry name" value="TolB, N-terminal domain"/>
    <property type="match status" value="1"/>
</dbReference>